<reference evidence="2" key="1">
    <citation type="submission" date="2021-02" db="EMBL/GenBank/DDBJ databases">
        <authorList>
            <person name="Bekaert M."/>
        </authorList>
    </citation>
    <scope>NUCLEOTIDE SEQUENCE</scope>
    <source>
        <strain evidence="2">IoA-00</strain>
    </source>
</reference>
<evidence type="ECO:0000313" key="2">
    <source>
        <dbReference type="EMBL" id="CAF2751920.1"/>
    </source>
</evidence>
<organism evidence="2 3">
    <name type="scientific">Lepeophtheirus salmonis</name>
    <name type="common">Salmon louse</name>
    <name type="synonym">Caligus salmonis</name>
    <dbReference type="NCBI Taxonomy" id="72036"/>
    <lineage>
        <taxon>Eukaryota</taxon>
        <taxon>Metazoa</taxon>
        <taxon>Ecdysozoa</taxon>
        <taxon>Arthropoda</taxon>
        <taxon>Crustacea</taxon>
        <taxon>Multicrustacea</taxon>
        <taxon>Hexanauplia</taxon>
        <taxon>Copepoda</taxon>
        <taxon>Siphonostomatoida</taxon>
        <taxon>Caligidae</taxon>
        <taxon>Lepeophtheirus</taxon>
    </lineage>
</organism>
<feature type="compositionally biased region" description="Polar residues" evidence="1">
    <location>
        <begin position="1"/>
        <end position="10"/>
    </location>
</feature>
<dbReference type="Proteomes" id="UP000675881">
    <property type="component" value="Chromosome 1"/>
</dbReference>
<feature type="compositionally biased region" description="Basic and acidic residues" evidence="1">
    <location>
        <begin position="35"/>
        <end position="47"/>
    </location>
</feature>
<feature type="region of interest" description="Disordered" evidence="1">
    <location>
        <begin position="1"/>
        <end position="49"/>
    </location>
</feature>
<feature type="compositionally biased region" description="Basic and acidic residues" evidence="1">
    <location>
        <begin position="11"/>
        <end position="22"/>
    </location>
</feature>
<dbReference type="AlphaFoldDB" id="A0A7R8CAJ9"/>
<name>A0A7R8CAJ9_LEPSM</name>
<proteinExistence type="predicted"/>
<dbReference type="EMBL" id="HG994580">
    <property type="protein sequence ID" value="CAF2751920.1"/>
    <property type="molecule type" value="Genomic_DNA"/>
</dbReference>
<protein>
    <submittedName>
        <fullName evidence="2">(salmon louse) hypothetical protein</fullName>
    </submittedName>
</protein>
<evidence type="ECO:0000313" key="3">
    <source>
        <dbReference type="Proteomes" id="UP000675881"/>
    </source>
</evidence>
<gene>
    <name evidence="2" type="ORF">LSAA_1941</name>
</gene>
<sequence length="181" mass="20339">MVKTTESSTDNSKEDSLEDNKMDGQGAPNVSNENSTKEDGGHMDNPDYHANILNQYRMGHPYSKVNMENTGSLDDDYNYDYEDGYIVNAQDYPCTENHYITCPMGKTCREGKLCNGTITKDCPINQTCIINKDTQPECVPKSTPEPILVPCPEEEKTKLICDYGDNCFLDKDRKNVCVLTP</sequence>
<evidence type="ECO:0000256" key="1">
    <source>
        <dbReference type="SAM" id="MobiDB-lite"/>
    </source>
</evidence>
<keyword evidence="3" id="KW-1185">Reference proteome</keyword>
<accession>A0A7R8CAJ9</accession>